<dbReference type="AlphaFoldDB" id="A0A1H6BQM9"/>
<feature type="transmembrane region" description="Helical" evidence="1">
    <location>
        <begin position="78"/>
        <end position="98"/>
    </location>
</feature>
<gene>
    <name evidence="2" type="ORF">SAMN05421819_3937</name>
</gene>
<dbReference type="EMBL" id="FNVA01000007">
    <property type="protein sequence ID" value="SEG63011.1"/>
    <property type="molecule type" value="Genomic_DNA"/>
</dbReference>
<keyword evidence="1" id="KW-0812">Transmembrane</keyword>
<reference evidence="2 3" key="1">
    <citation type="submission" date="2016-10" db="EMBL/GenBank/DDBJ databases">
        <authorList>
            <person name="de Groot N.N."/>
        </authorList>
    </citation>
    <scope>NUCLEOTIDE SEQUENCE [LARGE SCALE GENOMIC DNA]</scope>
    <source>
        <strain evidence="2 3">DSM 22489</strain>
    </source>
</reference>
<evidence type="ECO:0000313" key="3">
    <source>
        <dbReference type="Proteomes" id="UP000236728"/>
    </source>
</evidence>
<dbReference type="Proteomes" id="UP000236728">
    <property type="component" value="Unassembled WGS sequence"/>
</dbReference>
<sequence>MFHKIVRRFEIQPETPASSPTNLHVMPAPTGRGVAGSRLIDLVLIASRRCSAFFAEAAVLVLVFGILDYFMLKGRIELGWILGALAISLGLLAASIAMDFTAHSWVKAHP</sequence>
<name>A0A1H6BQM9_9BACT</name>
<evidence type="ECO:0000256" key="1">
    <source>
        <dbReference type="SAM" id="Phobius"/>
    </source>
</evidence>
<keyword evidence="1" id="KW-0472">Membrane</keyword>
<organism evidence="2 3">
    <name type="scientific">Bryocella elongata</name>
    <dbReference type="NCBI Taxonomy" id="863522"/>
    <lineage>
        <taxon>Bacteria</taxon>
        <taxon>Pseudomonadati</taxon>
        <taxon>Acidobacteriota</taxon>
        <taxon>Terriglobia</taxon>
        <taxon>Terriglobales</taxon>
        <taxon>Acidobacteriaceae</taxon>
        <taxon>Bryocella</taxon>
    </lineage>
</organism>
<feature type="transmembrane region" description="Helical" evidence="1">
    <location>
        <begin position="52"/>
        <end position="72"/>
    </location>
</feature>
<evidence type="ECO:0000313" key="2">
    <source>
        <dbReference type="EMBL" id="SEG63011.1"/>
    </source>
</evidence>
<keyword evidence="1" id="KW-1133">Transmembrane helix</keyword>
<dbReference type="RefSeq" id="WP_200821595.1">
    <property type="nucleotide sequence ID" value="NZ_FNVA01000007.1"/>
</dbReference>
<proteinExistence type="predicted"/>
<keyword evidence="3" id="KW-1185">Reference proteome</keyword>
<accession>A0A1H6BQM9</accession>
<protein>
    <submittedName>
        <fullName evidence="2">Uncharacterized protein</fullName>
    </submittedName>
</protein>